<dbReference type="Proteomes" id="UP000470926">
    <property type="component" value="Unassembled WGS sequence"/>
</dbReference>
<feature type="transmembrane region" description="Helical" evidence="1">
    <location>
        <begin position="201"/>
        <end position="227"/>
    </location>
</feature>
<protein>
    <submittedName>
        <fullName evidence="2">ABC transporter permease</fullName>
    </submittedName>
</protein>
<dbReference type="AlphaFoldDB" id="A0A076JM34"/>
<sequence>MNMFRLWRLFHRSGTRGTSSRTSALAIVAFASATAVFLTVLGGLHGFIWRASADHTFGCMINSNRCAPGTYETWSKTLAHADKLVATVGDGHWTADQATAVMNTYSDGYVLLAAFASLLLIVPFVALAGSAARLAASRRDARLAALRLAGATTAQVTKLTALDAGGQALLGALVGMAGYFALIPAIMLLDFQNQHFTFEQLWVGLPALAAVTVGVTLLALVSALVALRRVAITPLGVMQRTGQPMPSAWRALIFLAVLAVGYLLLNSISAFAHLGQMVVYAIIFGVFFLGFAMVNVVGTWVVAMRARSRAKHPKDAATMIAMRRILDNPKRAWRNVSGVALAVFIAGMTSVCGLLATGIGGNHDPFDPSMLYMRDIAMGGFLTLAFAAVLAAVSSGVMQTGNVYDQADEYRMLALEGTDEATLDKARMMEVITPLNTVMAVSLGCSVLLLFPILATSLLNPASLLTLAAGIGLCYALMVLGGCAANHAAHGLGHAGYRMDD</sequence>
<feature type="transmembrane region" description="Helical" evidence="1">
    <location>
        <begin position="435"/>
        <end position="455"/>
    </location>
</feature>
<dbReference type="Proteomes" id="UP000175684">
    <property type="component" value="Unassembled WGS sequence"/>
</dbReference>
<evidence type="ECO:0000256" key="1">
    <source>
        <dbReference type="SAM" id="Phobius"/>
    </source>
</evidence>
<dbReference type="EMBL" id="WDFR01000001">
    <property type="protein sequence ID" value="KAB6031885.1"/>
    <property type="molecule type" value="Genomic_DNA"/>
</dbReference>
<dbReference type="RefSeq" id="WP_011742760.1">
    <property type="nucleotide sequence ID" value="NZ_CP007443.1"/>
</dbReference>
<dbReference type="GeneID" id="4556903"/>
<keyword evidence="1" id="KW-1133">Transmembrane helix</keyword>
<dbReference type="eggNOG" id="COG0577">
    <property type="taxonomic scope" value="Bacteria"/>
</dbReference>
<dbReference type="Proteomes" id="UP000437631">
    <property type="component" value="Unassembled WGS sequence"/>
</dbReference>
<dbReference type="OrthoDB" id="5118998at2"/>
<evidence type="ECO:0000313" key="5">
    <source>
        <dbReference type="Proteomes" id="UP000175684"/>
    </source>
</evidence>
<evidence type="ECO:0000313" key="2">
    <source>
        <dbReference type="EMBL" id="KAB5747953.1"/>
    </source>
</evidence>
<reference evidence="4 5" key="1">
    <citation type="submission" date="2016-07" db="EMBL/GenBank/DDBJ databases">
        <title>Draft Genome Sequence of Bifidobacterium adolescentis strain Km 4.</title>
        <authorList>
            <person name="Danilenko V.N."/>
        </authorList>
    </citation>
    <scope>NUCLEOTIDE SEQUENCE [LARGE SCALE GENOMIC DNA]</scope>
    <source>
        <strain evidence="4 5">Km 4</strain>
    </source>
</reference>
<feature type="transmembrane region" description="Helical" evidence="1">
    <location>
        <begin position="248"/>
        <end position="265"/>
    </location>
</feature>
<evidence type="ECO:0000313" key="6">
    <source>
        <dbReference type="Proteomes" id="UP000437631"/>
    </source>
</evidence>
<dbReference type="EMBL" id="MAXD01000001">
    <property type="protein sequence ID" value="OFA36033.1"/>
    <property type="molecule type" value="Genomic_DNA"/>
</dbReference>
<evidence type="ECO:0000313" key="7">
    <source>
        <dbReference type="Proteomes" id="UP000470926"/>
    </source>
</evidence>
<gene>
    <name evidence="4" type="ORF">BBK15_01705</name>
    <name evidence="3" type="ORF">GA542_01425</name>
    <name evidence="2" type="ORF">GA752_00120</name>
</gene>
<comment type="caution">
    <text evidence="2">The sequence shown here is derived from an EMBL/GenBank/DDBJ whole genome shotgun (WGS) entry which is preliminary data.</text>
</comment>
<name>A0A076JM34_BIFAD</name>
<evidence type="ECO:0000313" key="3">
    <source>
        <dbReference type="EMBL" id="KAB6031885.1"/>
    </source>
</evidence>
<evidence type="ECO:0000313" key="4">
    <source>
        <dbReference type="EMBL" id="OFA36033.1"/>
    </source>
</evidence>
<dbReference type="EMBL" id="WDLT01000001">
    <property type="protein sequence ID" value="KAB5747953.1"/>
    <property type="molecule type" value="Genomic_DNA"/>
</dbReference>
<accession>A0A076JM34</accession>
<feature type="transmembrane region" description="Helical" evidence="1">
    <location>
        <begin position="109"/>
        <end position="132"/>
    </location>
</feature>
<feature type="transmembrane region" description="Helical" evidence="1">
    <location>
        <begin position="376"/>
        <end position="397"/>
    </location>
</feature>
<dbReference type="KEGG" id="badl:BADO_0245"/>
<keyword evidence="1" id="KW-0472">Membrane</keyword>
<dbReference type="OMA" id="CYALVSI"/>
<feature type="transmembrane region" description="Helical" evidence="1">
    <location>
        <begin position="277"/>
        <end position="303"/>
    </location>
</feature>
<reference evidence="6 7" key="2">
    <citation type="journal article" date="2019" name="Nat. Med.">
        <title>A library of human gut bacterial isolates paired with longitudinal multiomics data enables mechanistic microbiome research.</title>
        <authorList>
            <person name="Poyet M."/>
            <person name="Groussin M."/>
            <person name="Gibbons S.M."/>
            <person name="Avila-Pacheco J."/>
            <person name="Jiang X."/>
            <person name="Kearney S.M."/>
            <person name="Perrotta A.R."/>
            <person name="Berdy B."/>
            <person name="Zhao S."/>
            <person name="Lieberman T.D."/>
            <person name="Swanson P.K."/>
            <person name="Smith M."/>
            <person name="Roesemann S."/>
            <person name="Alexander J.E."/>
            <person name="Rich S.A."/>
            <person name="Livny J."/>
            <person name="Vlamakis H."/>
            <person name="Clish C."/>
            <person name="Bullock K."/>
            <person name="Deik A."/>
            <person name="Scott J."/>
            <person name="Pierce K.A."/>
            <person name="Xavier R.J."/>
            <person name="Alm E.J."/>
        </authorList>
    </citation>
    <scope>NUCLEOTIDE SEQUENCE [LARGE SCALE GENOMIC DNA]</scope>
    <source>
        <strain evidence="2 6">BIOML-A190</strain>
        <strain evidence="3 7">BIOML-A26</strain>
    </source>
</reference>
<feature type="transmembrane region" description="Helical" evidence="1">
    <location>
        <begin position="168"/>
        <end position="189"/>
    </location>
</feature>
<proteinExistence type="predicted"/>
<keyword evidence="1" id="KW-0812">Transmembrane</keyword>
<feature type="transmembrane region" description="Helical" evidence="1">
    <location>
        <begin position="332"/>
        <end position="356"/>
    </location>
</feature>
<feature type="transmembrane region" description="Helical" evidence="1">
    <location>
        <begin position="467"/>
        <end position="489"/>
    </location>
</feature>
<organism evidence="2 6">
    <name type="scientific">Bifidobacterium adolescentis</name>
    <dbReference type="NCBI Taxonomy" id="1680"/>
    <lineage>
        <taxon>Bacteria</taxon>
        <taxon>Bacillati</taxon>
        <taxon>Actinomycetota</taxon>
        <taxon>Actinomycetes</taxon>
        <taxon>Bifidobacteriales</taxon>
        <taxon>Bifidobacteriaceae</taxon>
        <taxon>Bifidobacterium</taxon>
    </lineage>
</organism>